<organism evidence="2 3">
    <name type="scientific">Sodiomyces alkalinus (strain CBS 110278 / VKM F-3762 / F11)</name>
    <name type="common">Alkaliphilic filamentous fungus</name>
    <dbReference type="NCBI Taxonomy" id="1314773"/>
    <lineage>
        <taxon>Eukaryota</taxon>
        <taxon>Fungi</taxon>
        <taxon>Dikarya</taxon>
        <taxon>Ascomycota</taxon>
        <taxon>Pezizomycotina</taxon>
        <taxon>Sordariomycetes</taxon>
        <taxon>Hypocreomycetidae</taxon>
        <taxon>Glomerellales</taxon>
        <taxon>Plectosphaerellaceae</taxon>
        <taxon>Sodiomyces</taxon>
    </lineage>
</organism>
<reference evidence="2 3" key="1">
    <citation type="journal article" date="2018" name="Mol. Ecol.">
        <title>The obligate alkalophilic soda-lake fungus Sodiomyces alkalinus has shifted to a protein diet.</title>
        <authorList>
            <person name="Grum-Grzhimaylo A.A."/>
            <person name="Falkoski D.L."/>
            <person name="van den Heuvel J."/>
            <person name="Valero-Jimenez C.A."/>
            <person name="Min B."/>
            <person name="Choi I.G."/>
            <person name="Lipzen A."/>
            <person name="Daum C.G."/>
            <person name="Aanen D.K."/>
            <person name="Tsang A."/>
            <person name="Henrissat B."/>
            <person name="Bilanenko E.N."/>
            <person name="de Vries R.P."/>
            <person name="van Kan J.A.L."/>
            <person name="Grigoriev I.V."/>
            <person name="Debets A.J.M."/>
        </authorList>
    </citation>
    <scope>NUCLEOTIDE SEQUENCE [LARGE SCALE GENOMIC DNA]</scope>
    <source>
        <strain evidence="2 3">F11</strain>
    </source>
</reference>
<dbReference type="InterPro" id="IPR013175">
    <property type="entry name" value="INO80_su_Ies4"/>
</dbReference>
<name>A0A3N2PLC0_SODAK</name>
<protein>
    <submittedName>
        <fullName evidence="2">DUF1711-domain-containing protein</fullName>
    </submittedName>
</protein>
<feature type="region of interest" description="Disordered" evidence="1">
    <location>
        <begin position="24"/>
        <end position="169"/>
    </location>
</feature>
<evidence type="ECO:0000313" key="3">
    <source>
        <dbReference type="Proteomes" id="UP000272025"/>
    </source>
</evidence>
<dbReference type="Proteomes" id="UP000272025">
    <property type="component" value="Unassembled WGS sequence"/>
</dbReference>
<dbReference type="GeneID" id="39584015"/>
<feature type="compositionally biased region" description="Low complexity" evidence="1">
    <location>
        <begin position="250"/>
        <end position="259"/>
    </location>
</feature>
<dbReference type="Pfam" id="PF08193">
    <property type="entry name" value="INO80_Ies4"/>
    <property type="match status" value="1"/>
</dbReference>
<feature type="compositionally biased region" description="Basic residues" evidence="1">
    <location>
        <begin position="135"/>
        <end position="145"/>
    </location>
</feature>
<dbReference type="EMBL" id="ML119061">
    <property type="protein sequence ID" value="ROT35325.1"/>
    <property type="molecule type" value="Genomic_DNA"/>
</dbReference>
<feature type="compositionally biased region" description="Basic and acidic residues" evidence="1">
    <location>
        <begin position="232"/>
        <end position="243"/>
    </location>
</feature>
<dbReference type="AlphaFoldDB" id="A0A3N2PLC0"/>
<keyword evidence="3" id="KW-1185">Reference proteome</keyword>
<feature type="compositionally biased region" description="Low complexity" evidence="1">
    <location>
        <begin position="62"/>
        <end position="79"/>
    </location>
</feature>
<proteinExistence type="predicted"/>
<accession>A0A3N2PLC0</accession>
<evidence type="ECO:0000256" key="1">
    <source>
        <dbReference type="SAM" id="MobiDB-lite"/>
    </source>
</evidence>
<gene>
    <name evidence="2" type="ORF">SODALDRAFT_61678</name>
</gene>
<dbReference type="STRING" id="1314773.A0A3N2PLC0"/>
<feature type="region of interest" description="Disordered" evidence="1">
    <location>
        <begin position="210"/>
        <end position="284"/>
    </location>
</feature>
<feature type="compositionally biased region" description="Polar residues" evidence="1">
    <location>
        <begin position="80"/>
        <end position="90"/>
    </location>
</feature>
<evidence type="ECO:0000313" key="2">
    <source>
        <dbReference type="EMBL" id="ROT35325.1"/>
    </source>
</evidence>
<dbReference type="GO" id="GO:0006338">
    <property type="term" value="P:chromatin remodeling"/>
    <property type="evidence" value="ECO:0007669"/>
    <property type="project" value="InterPro"/>
</dbReference>
<dbReference type="OrthoDB" id="4093188at2759"/>
<dbReference type="PANTHER" id="PTHR28061:SF1">
    <property type="entry name" value="INO80 COMPLEX SUBUNIT 4"/>
    <property type="match status" value="1"/>
</dbReference>
<sequence length="284" mass="28853">MAPSNKESVTRRKSGKGLIVTLHVSPQKLKDIIEPLPVKESPPAASTPEIPEKEDVKEPVNGSTDSPTPSTTIPAPGASNGENASDSNPATPAVNGEGTPAPGTMGPPTDGPKKKGTKRSAAAANGVGSDGQAKSRGKPGPKKKARLDDELNGSGRGAGLHKLGPKANQGAINAGLRALDRSGKPCRKWSRGGFQVKSFTGVVWEIHRWTAPPKPAPEPVAEGSVAASADSSAKENKEIKSDEVNSPVPADSAADSSADAEMRNGGLENGIDASSPAPVPISAA</sequence>
<feature type="compositionally biased region" description="Low complexity" evidence="1">
    <location>
        <begin position="273"/>
        <end position="284"/>
    </location>
</feature>
<dbReference type="GO" id="GO:0031011">
    <property type="term" value="C:Ino80 complex"/>
    <property type="evidence" value="ECO:0007669"/>
    <property type="project" value="InterPro"/>
</dbReference>
<dbReference type="RefSeq" id="XP_028463131.1">
    <property type="nucleotide sequence ID" value="XM_028615538.1"/>
</dbReference>
<dbReference type="PANTHER" id="PTHR28061">
    <property type="entry name" value="INO EIGHTY SUBUNIT 4"/>
    <property type="match status" value="1"/>
</dbReference>
<feature type="compositionally biased region" description="Low complexity" evidence="1">
    <location>
        <begin position="98"/>
        <end position="108"/>
    </location>
</feature>